<feature type="compositionally biased region" description="Basic residues" evidence="1">
    <location>
        <begin position="85"/>
        <end position="97"/>
    </location>
</feature>
<dbReference type="EMBL" id="CAMPGE010014008">
    <property type="protein sequence ID" value="CAI2372708.1"/>
    <property type="molecule type" value="Genomic_DNA"/>
</dbReference>
<feature type="region of interest" description="Disordered" evidence="1">
    <location>
        <begin position="73"/>
        <end position="103"/>
    </location>
</feature>
<accession>A0AAD1XHB6</accession>
<reference evidence="2" key="1">
    <citation type="submission" date="2023-07" db="EMBL/GenBank/DDBJ databases">
        <authorList>
            <consortium name="AG Swart"/>
            <person name="Singh M."/>
            <person name="Singh A."/>
            <person name="Seah K."/>
            <person name="Emmerich C."/>
        </authorList>
    </citation>
    <scope>NUCLEOTIDE SEQUENCE</scope>
    <source>
        <strain evidence="2">DP1</strain>
    </source>
</reference>
<evidence type="ECO:0000313" key="3">
    <source>
        <dbReference type="Proteomes" id="UP001295684"/>
    </source>
</evidence>
<protein>
    <submittedName>
        <fullName evidence="2">Uncharacterized protein</fullName>
    </submittedName>
</protein>
<evidence type="ECO:0000256" key="1">
    <source>
        <dbReference type="SAM" id="MobiDB-lite"/>
    </source>
</evidence>
<sequence length="313" mass="36304">MKHHRNFSYENHVDSSNRNYPNQEVNGFIESIKIVKRKKLLANNLYQVYSKIEIASPYKNNSDIKRLSFSNHGRVNSSSLDIKVSKSKKKKKGKPRMKSNASLSRTKTVILTKEKPAEPSCDDMIDSSPEFQLCSINHKDPPEKNFDFFLTQGPKKCLKMFKNKHSRKLGPKRCLKNMKNSAFVKNPRAKKFFNKKSALMTRMQDNSKSKSIRNVTEKLRFLDQASSGYFEPQYDSIFMDYNNMTLSENSSSVFNLKQTQVKPSVRLKKTKPKQPLLKFWNNALLEKVYLKKQKPIRAKSALLKSRKAKAFNC</sequence>
<dbReference type="Proteomes" id="UP001295684">
    <property type="component" value="Unassembled WGS sequence"/>
</dbReference>
<evidence type="ECO:0000313" key="2">
    <source>
        <dbReference type="EMBL" id="CAI2372708.1"/>
    </source>
</evidence>
<comment type="caution">
    <text evidence="2">The sequence shown here is derived from an EMBL/GenBank/DDBJ whole genome shotgun (WGS) entry which is preliminary data.</text>
</comment>
<name>A0AAD1XHB6_EUPCR</name>
<keyword evidence="3" id="KW-1185">Reference proteome</keyword>
<feature type="region of interest" description="Disordered" evidence="1">
    <location>
        <begin position="1"/>
        <end position="21"/>
    </location>
</feature>
<gene>
    <name evidence="2" type="ORF">ECRASSUSDP1_LOCUS14040</name>
</gene>
<organism evidence="2 3">
    <name type="scientific">Euplotes crassus</name>
    <dbReference type="NCBI Taxonomy" id="5936"/>
    <lineage>
        <taxon>Eukaryota</taxon>
        <taxon>Sar</taxon>
        <taxon>Alveolata</taxon>
        <taxon>Ciliophora</taxon>
        <taxon>Intramacronucleata</taxon>
        <taxon>Spirotrichea</taxon>
        <taxon>Hypotrichia</taxon>
        <taxon>Euplotida</taxon>
        <taxon>Euplotidae</taxon>
        <taxon>Moneuplotes</taxon>
    </lineage>
</organism>
<dbReference type="AlphaFoldDB" id="A0AAD1XHB6"/>
<proteinExistence type="predicted"/>